<keyword evidence="2" id="KW-0863">Zinc-finger</keyword>
<sequence>MSISSPSSRTAVPVSNDDVDSMRIGAANQTSLAFIGGHQPSWMASGASPATATATAPAVLSKGPTRIRKRKLLPNGHFKNLSVRPSSITANVILQTQEQPAQGSMEDAENRSPDVNNGDASSSSVPLASVPMDSNVSTSISPQATPNHPSSPKQTDLREEHLSSHNATQDYPTSNELASSAEMAQQQYHGQHPSRPTSESHTPLVNRPPPPQNFGNFYQPGEPLPQQITVGGFVYQRLDAAPPVLPSTPVYMHTASQAHFVHDAPNDGHLSNQCSPQDIRMARDHMVVWRQALIEFMNKPSGPRGSTRTLEAWRCSVMIDACKSNDVICLALHQFYCLCWRMFGPGDAYVAQEFANALQADKAHEMQAAMQPSNWAYLRQGRENIKRRYVAITSRLISQSNNTVARYTAAQAPSGPTASANQSHNTATAAPVSSIPFGEPVPSVSTSSHASWNSLAKPVRQHHLDTRQMPPSTRAEMPQAPQNASLGTRFSVTPLGEAEYPQNPYDWTSVQSGLHLARTRSPERVSAGGTKSWARYYQFLDRFALEPTALIRQKGIIQTLEFAVSATEFAEKSQPIYSKQCTSHQYHQGALRYRLKLSGKRPENAATSMADWAISPCTWPAEIYININDDPVFPQRPQHFHQHLPIELTDTIRPGINTVKISLPENVDNYRRISTYYLAVEIIKIMDHESTSAMVLDLEAFSAEQMRSEIKRRIQPSDSGSNDVVVQDESLSISLTDPFSACMIESPVRGIRCKHLECFDLEIWLQTRRGKQSQSRTEPSLADGWKCPICGEYAGPRCLQKDEYLLSVRQGLAQAGKTWTKSIKVTADGNWTATELPTDIDGQGGDATGGKQIKVEPEVIEILDD</sequence>
<feature type="domain" description="SP-RING-type" evidence="5">
    <location>
        <begin position="734"/>
        <end position="791"/>
    </location>
</feature>
<dbReference type="EMBL" id="LSBJ02000001">
    <property type="protein sequence ID" value="OAQ72067.1"/>
    <property type="molecule type" value="Genomic_DNA"/>
</dbReference>
<proteinExistence type="predicted"/>
<dbReference type="RefSeq" id="XP_018148150.1">
    <property type="nucleotide sequence ID" value="XM_018280212.1"/>
</dbReference>
<protein>
    <submittedName>
        <fullName evidence="6">MIZ zinc finger protein</fullName>
    </submittedName>
</protein>
<dbReference type="Gene3D" id="3.30.40.10">
    <property type="entry name" value="Zinc/RING finger domain, C3HC4 (zinc finger)"/>
    <property type="match status" value="1"/>
</dbReference>
<dbReference type="GO" id="GO:0016925">
    <property type="term" value="P:protein sumoylation"/>
    <property type="evidence" value="ECO:0007669"/>
    <property type="project" value="TreeGrafter"/>
</dbReference>
<dbReference type="PANTHER" id="PTHR10782:SF4">
    <property type="entry name" value="TONALLI, ISOFORM E"/>
    <property type="match status" value="1"/>
</dbReference>
<dbReference type="Pfam" id="PF02891">
    <property type="entry name" value="zf-MIZ"/>
    <property type="match status" value="1"/>
</dbReference>
<evidence type="ECO:0000256" key="3">
    <source>
        <dbReference type="ARBA" id="ARBA00022833"/>
    </source>
</evidence>
<feature type="compositionally biased region" description="Polar residues" evidence="4">
    <location>
        <begin position="164"/>
        <end position="203"/>
    </location>
</feature>
<dbReference type="GO" id="GO:0061665">
    <property type="term" value="F:SUMO ligase activity"/>
    <property type="evidence" value="ECO:0007669"/>
    <property type="project" value="TreeGrafter"/>
</dbReference>
<dbReference type="InterPro" id="IPR004181">
    <property type="entry name" value="Znf_MIZ"/>
</dbReference>
<feature type="compositionally biased region" description="Polar residues" evidence="4">
    <location>
        <begin position="132"/>
        <end position="154"/>
    </location>
</feature>
<feature type="region of interest" description="Disordered" evidence="4">
    <location>
        <begin position="98"/>
        <end position="222"/>
    </location>
</feature>
<dbReference type="InterPro" id="IPR013083">
    <property type="entry name" value="Znf_RING/FYVE/PHD"/>
</dbReference>
<reference evidence="6 7" key="1">
    <citation type="journal article" date="2016" name="PLoS Pathog.">
        <title>Biosynthesis of antibiotic leucinostatins in bio-control fungus Purpureocillium lilacinum and their inhibition on phytophthora revealed by genome mining.</title>
        <authorList>
            <person name="Wang G."/>
            <person name="Liu Z."/>
            <person name="Lin R."/>
            <person name="Li E."/>
            <person name="Mao Z."/>
            <person name="Ling J."/>
            <person name="Yang Y."/>
            <person name="Yin W.B."/>
            <person name="Xie B."/>
        </authorList>
    </citation>
    <scope>NUCLEOTIDE SEQUENCE [LARGE SCALE GENOMIC DNA]</scope>
    <source>
        <strain evidence="6">170</strain>
    </source>
</reference>
<dbReference type="STRING" id="1380566.A0A179G2T9"/>
<gene>
    <name evidence="6" type="ORF">VFPPC_00125</name>
</gene>
<evidence type="ECO:0000256" key="1">
    <source>
        <dbReference type="ARBA" id="ARBA00022723"/>
    </source>
</evidence>
<evidence type="ECO:0000256" key="2">
    <source>
        <dbReference type="ARBA" id="ARBA00022771"/>
    </source>
</evidence>
<dbReference type="GO" id="GO:0000785">
    <property type="term" value="C:chromatin"/>
    <property type="evidence" value="ECO:0007669"/>
    <property type="project" value="TreeGrafter"/>
</dbReference>
<dbReference type="OrthoDB" id="27975at2759"/>
<feature type="region of interest" description="Disordered" evidence="4">
    <location>
        <begin position="408"/>
        <end position="449"/>
    </location>
</feature>
<dbReference type="CDD" id="cd16650">
    <property type="entry name" value="SP-RING_PIAS-like"/>
    <property type="match status" value="1"/>
</dbReference>
<dbReference type="PANTHER" id="PTHR10782">
    <property type="entry name" value="ZINC FINGER MIZ DOMAIN-CONTAINING PROTEIN"/>
    <property type="match status" value="1"/>
</dbReference>
<accession>A0A179G2T9</accession>
<comment type="caution">
    <text evidence="6">The sequence shown here is derived from an EMBL/GenBank/DDBJ whole genome shotgun (WGS) entry which is preliminary data.</text>
</comment>
<dbReference type="GO" id="GO:0008270">
    <property type="term" value="F:zinc ion binding"/>
    <property type="evidence" value="ECO:0007669"/>
    <property type="project" value="UniProtKB-KW"/>
</dbReference>
<evidence type="ECO:0000313" key="6">
    <source>
        <dbReference type="EMBL" id="OAQ72067.1"/>
    </source>
</evidence>
<dbReference type="PROSITE" id="PS00202">
    <property type="entry name" value="RUBREDOXIN"/>
    <property type="match status" value="1"/>
</dbReference>
<name>A0A179G2T9_METCM</name>
<dbReference type="KEGG" id="pchm:VFPPC_00125"/>
<keyword evidence="7" id="KW-1185">Reference proteome</keyword>
<keyword evidence="1" id="KW-0479">Metal-binding</keyword>
<evidence type="ECO:0000313" key="7">
    <source>
        <dbReference type="Proteomes" id="UP000078397"/>
    </source>
</evidence>
<evidence type="ECO:0000259" key="5">
    <source>
        <dbReference type="Pfam" id="PF02891"/>
    </source>
</evidence>
<dbReference type="GeneID" id="28844206"/>
<keyword evidence="3" id="KW-0862">Zinc</keyword>
<feature type="compositionally biased region" description="Polar residues" evidence="4">
    <location>
        <begin position="414"/>
        <end position="428"/>
    </location>
</feature>
<dbReference type="InterPro" id="IPR018527">
    <property type="entry name" value="Rubredoxin_Fe_BS"/>
</dbReference>
<evidence type="ECO:0000256" key="4">
    <source>
        <dbReference type="SAM" id="MobiDB-lite"/>
    </source>
</evidence>
<feature type="compositionally biased region" description="Low complexity" evidence="4">
    <location>
        <begin position="120"/>
        <end position="131"/>
    </location>
</feature>
<dbReference type="AlphaFoldDB" id="A0A179G2T9"/>
<dbReference type="Proteomes" id="UP000078397">
    <property type="component" value="Unassembled WGS sequence"/>
</dbReference>
<organism evidence="6 7">
    <name type="scientific">Pochonia chlamydosporia 170</name>
    <dbReference type="NCBI Taxonomy" id="1380566"/>
    <lineage>
        <taxon>Eukaryota</taxon>
        <taxon>Fungi</taxon>
        <taxon>Dikarya</taxon>
        <taxon>Ascomycota</taxon>
        <taxon>Pezizomycotina</taxon>
        <taxon>Sordariomycetes</taxon>
        <taxon>Hypocreomycetidae</taxon>
        <taxon>Hypocreales</taxon>
        <taxon>Clavicipitaceae</taxon>
        <taxon>Pochonia</taxon>
    </lineage>
</organism>